<dbReference type="AlphaFoldDB" id="A0A3P9HNU0"/>
<feature type="region of interest" description="Disordered" evidence="1">
    <location>
        <begin position="125"/>
        <end position="160"/>
    </location>
</feature>
<accession>A0A3P9HNU0</accession>
<reference evidence="3" key="4">
    <citation type="submission" date="2025-09" db="UniProtKB">
        <authorList>
            <consortium name="Ensembl"/>
        </authorList>
    </citation>
    <scope>IDENTIFICATION</scope>
    <source>
        <strain evidence="3">HSOK</strain>
    </source>
</reference>
<reference key="1">
    <citation type="journal article" date="2007" name="Nature">
        <title>The medaka draft genome and insights into vertebrate genome evolution.</title>
        <authorList>
            <person name="Kasahara M."/>
            <person name="Naruse K."/>
            <person name="Sasaki S."/>
            <person name="Nakatani Y."/>
            <person name="Qu W."/>
            <person name="Ahsan B."/>
            <person name="Yamada T."/>
            <person name="Nagayasu Y."/>
            <person name="Doi K."/>
            <person name="Kasai Y."/>
            <person name="Jindo T."/>
            <person name="Kobayashi D."/>
            <person name="Shimada A."/>
            <person name="Toyoda A."/>
            <person name="Kuroki Y."/>
            <person name="Fujiyama A."/>
            <person name="Sasaki T."/>
            <person name="Shimizu A."/>
            <person name="Asakawa S."/>
            <person name="Shimizu N."/>
            <person name="Hashimoto S."/>
            <person name="Yang J."/>
            <person name="Lee Y."/>
            <person name="Matsushima K."/>
            <person name="Sugano S."/>
            <person name="Sakaizumi M."/>
            <person name="Narita T."/>
            <person name="Ohishi K."/>
            <person name="Haga S."/>
            <person name="Ohta F."/>
            <person name="Nomoto H."/>
            <person name="Nogata K."/>
            <person name="Morishita T."/>
            <person name="Endo T."/>
            <person name="Shin-I T."/>
            <person name="Takeda H."/>
            <person name="Morishita S."/>
            <person name="Kohara Y."/>
        </authorList>
    </citation>
    <scope>NUCLEOTIDE SEQUENCE [LARGE SCALE GENOMIC DNA]</scope>
    <source>
        <strain>Hd-rR</strain>
    </source>
</reference>
<dbReference type="InterPro" id="IPR011665">
    <property type="entry name" value="BRF1_TBP-bd_dom"/>
</dbReference>
<evidence type="ECO:0000259" key="2">
    <source>
        <dbReference type="Pfam" id="PF07741"/>
    </source>
</evidence>
<feature type="compositionally biased region" description="Basic and acidic residues" evidence="1">
    <location>
        <begin position="9"/>
        <end position="20"/>
    </location>
</feature>
<proteinExistence type="predicted"/>
<evidence type="ECO:0000313" key="3">
    <source>
        <dbReference type="Ensembl" id="ENSORLP00015009440.1"/>
    </source>
</evidence>
<reference evidence="3" key="3">
    <citation type="submission" date="2025-08" db="UniProtKB">
        <authorList>
            <consortium name="Ensembl"/>
        </authorList>
    </citation>
    <scope>IDENTIFICATION</scope>
    <source>
        <strain evidence="3">HSOK</strain>
    </source>
</reference>
<dbReference type="Pfam" id="PF07741">
    <property type="entry name" value="BRF1"/>
    <property type="match status" value="1"/>
</dbReference>
<feature type="compositionally biased region" description="Acidic residues" evidence="1">
    <location>
        <begin position="147"/>
        <end position="160"/>
    </location>
</feature>
<evidence type="ECO:0000256" key="1">
    <source>
        <dbReference type="SAM" id="MobiDB-lite"/>
    </source>
</evidence>
<dbReference type="Proteomes" id="UP000265200">
    <property type="component" value="Chromosome 24"/>
</dbReference>
<protein>
    <recommendedName>
        <fullName evidence="2">Brf1 TBP-binding domain-containing protein</fullName>
    </recommendedName>
</protein>
<dbReference type="Ensembl" id="ENSORLT00015015742.1">
    <property type="protein sequence ID" value="ENSORLP00015009440.1"/>
    <property type="gene ID" value="ENSORLG00015010245.1"/>
</dbReference>
<feature type="region of interest" description="Disordered" evidence="1">
    <location>
        <begin position="1"/>
        <end position="20"/>
    </location>
</feature>
<reference evidence="3 4" key="2">
    <citation type="submission" date="2017-04" db="EMBL/GenBank/DDBJ databases">
        <title>CpG methylation of centromeres and impact of large insertions on vertebrate speciation.</title>
        <authorList>
            <person name="Ichikawa K."/>
            <person name="Yoshimura J."/>
            <person name="Morishita S."/>
        </authorList>
    </citation>
    <scope>NUCLEOTIDE SEQUENCE</scope>
    <source>
        <strain evidence="3 4">HSOK</strain>
    </source>
</reference>
<sequence length="198" mass="22719">MKQNAEYLQEQKEKEERINKEKEQGIYKEKKKKKYRKREQIEASTAEEAIEKMLEKKKISSKINYDVLRDLNTGAGSPTKTSESMQPWFKQDQRKLQLLQASSPQLCFNLSQSIQVEPAVTIATHSTQPPDSVPDAGFTPSASLPPAEEDEEEEEEEEVEKECVSALQLVGGQSRMESHHQTIWTVTDCFFVIGRLWL</sequence>
<feature type="domain" description="Brf1 TBP-binding" evidence="2">
    <location>
        <begin position="1"/>
        <end position="72"/>
    </location>
</feature>
<organism evidence="3 4">
    <name type="scientific">Oryzias latipes</name>
    <name type="common">Japanese rice fish</name>
    <name type="synonym">Japanese killifish</name>
    <dbReference type="NCBI Taxonomy" id="8090"/>
    <lineage>
        <taxon>Eukaryota</taxon>
        <taxon>Metazoa</taxon>
        <taxon>Chordata</taxon>
        <taxon>Craniata</taxon>
        <taxon>Vertebrata</taxon>
        <taxon>Euteleostomi</taxon>
        <taxon>Actinopterygii</taxon>
        <taxon>Neopterygii</taxon>
        <taxon>Teleostei</taxon>
        <taxon>Neoteleostei</taxon>
        <taxon>Acanthomorphata</taxon>
        <taxon>Ovalentaria</taxon>
        <taxon>Atherinomorphae</taxon>
        <taxon>Beloniformes</taxon>
        <taxon>Adrianichthyidae</taxon>
        <taxon>Oryziinae</taxon>
        <taxon>Oryzias</taxon>
    </lineage>
</organism>
<name>A0A3P9HNU0_ORYLA</name>
<evidence type="ECO:0000313" key="4">
    <source>
        <dbReference type="Proteomes" id="UP000265200"/>
    </source>
</evidence>